<dbReference type="Proteomes" id="UP000600449">
    <property type="component" value="Unassembled WGS sequence"/>
</dbReference>
<keyword evidence="1" id="KW-0732">Signal</keyword>
<dbReference type="EMBL" id="BMMF01000020">
    <property type="protein sequence ID" value="GGK54603.1"/>
    <property type="molecule type" value="Genomic_DNA"/>
</dbReference>
<proteinExistence type="predicted"/>
<keyword evidence="3" id="KW-1185">Reference proteome</keyword>
<evidence type="ECO:0000313" key="3">
    <source>
        <dbReference type="Proteomes" id="UP000600449"/>
    </source>
</evidence>
<name>A0A917QK88_9HYPH</name>
<accession>A0A917QK88</accession>
<evidence type="ECO:0000313" key="2">
    <source>
        <dbReference type="EMBL" id="GGK54603.1"/>
    </source>
</evidence>
<protein>
    <recommendedName>
        <fullName evidence="4">C4-dicarboxylate ABC transporter substrate-binding protein</fullName>
    </recommendedName>
</protein>
<dbReference type="RefSeq" id="WP_188915701.1">
    <property type="nucleotide sequence ID" value="NZ_BMMF01000020.1"/>
</dbReference>
<gene>
    <name evidence="2" type="ORF">GCM10011322_46720</name>
</gene>
<sequence>MTVRILLGASVVGIAAALAAGGAQAQGASISISCGAVGQELELCREGAQAWAEATGNTVTVVSTEAAVENLESSLERLSRRGW</sequence>
<organism evidence="2 3">
    <name type="scientific">Salinarimonas ramus</name>
    <dbReference type="NCBI Taxonomy" id="690164"/>
    <lineage>
        <taxon>Bacteria</taxon>
        <taxon>Pseudomonadati</taxon>
        <taxon>Pseudomonadota</taxon>
        <taxon>Alphaproteobacteria</taxon>
        <taxon>Hyphomicrobiales</taxon>
        <taxon>Salinarimonadaceae</taxon>
        <taxon>Salinarimonas</taxon>
    </lineage>
</organism>
<reference evidence="2 3" key="1">
    <citation type="journal article" date="2014" name="Int. J. Syst. Evol. Microbiol.">
        <title>Complete genome sequence of Corynebacterium casei LMG S-19264T (=DSM 44701T), isolated from a smear-ripened cheese.</title>
        <authorList>
            <consortium name="US DOE Joint Genome Institute (JGI-PGF)"/>
            <person name="Walter F."/>
            <person name="Albersmeier A."/>
            <person name="Kalinowski J."/>
            <person name="Ruckert C."/>
        </authorList>
    </citation>
    <scope>NUCLEOTIDE SEQUENCE [LARGE SCALE GENOMIC DNA]</scope>
    <source>
        <strain evidence="2 3">CGMCC 1.9161</strain>
    </source>
</reference>
<evidence type="ECO:0008006" key="4">
    <source>
        <dbReference type="Google" id="ProtNLM"/>
    </source>
</evidence>
<feature type="signal peptide" evidence="1">
    <location>
        <begin position="1"/>
        <end position="25"/>
    </location>
</feature>
<dbReference type="AlphaFoldDB" id="A0A917QK88"/>
<dbReference type="PROSITE" id="PS51257">
    <property type="entry name" value="PROKAR_LIPOPROTEIN"/>
    <property type="match status" value="1"/>
</dbReference>
<evidence type="ECO:0000256" key="1">
    <source>
        <dbReference type="SAM" id="SignalP"/>
    </source>
</evidence>
<feature type="chain" id="PRO_5037678641" description="C4-dicarboxylate ABC transporter substrate-binding protein" evidence="1">
    <location>
        <begin position="26"/>
        <end position="83"/>
    </location>
</feature>
<comment type="caution">
    <text evidence="2">The sequence shown here is derived from an EMBL/GenBank/DDBJ whole genome shotgun (WGS) entry which is preliminary data.</text>
</comment>